<organism evidence="1 2">
    <name type="scientific">Vibrio cholerae</name>
    <dbReference type="NCBI Taxonomy" id="666"/>
    <lineage>
        <taxon>Bacteria</taxon>
        <taxon>Pseudomonadati</taxon>
        <taxon>Pseudomonadota</taxon>
        <taxon>Gammaproteobacteria</taxon>
        <taxon>Vibrionales</taxon>
        <taxon>Vibrionaceae</taxon>
        <taxon>Vibrio</taxon>
    </lineage>
</organism>
<name>A0A655Y2U5_VIBCL</name>
<evidence type="ECO:0000313" key="2">
    <source>
        <dbReference type="Proteomes" id="UP000041770"/>
    </source>
</evidence>
<reference evidence="1 2" key="1">
    <citation type="submission" date="2015-07" db="EMBL/GenBank/DDBJ databases">
        <authorList>
            <consortium name="Pathogen Informatics"/>
        </authorList>
    </citation>
    <scope>NUCLEOTIDE SEQUENCE [LARGE SCALE GENOMIC DNA]</scope>
    <source>
        <strain evidence="1 2">A316</strain>
    </source>
</reference>
<gene>
    <name evidence="1" type="ORF">ERS013200_01045</name>
</gene>
<evidence type="ECO:0000313" key="1">
    <source>
        <dbReference type="EMBL" id="CSC29131.1"/>
    </source>
</evidence>
<accession>A0A655Y2U5</accession>
<dbReference type="EMBL" id="CWQY01000005">
    <property type="protein sequence ID" value="CSC29131.1"/>
    <property type="molecule type" value="Genomic_DNA"/>
</dbReference>
<dbReference type="Proteomes" id="UP000041770">
    <property type="component" value="Unassembled WGS sequence"/>
</dbReference>
<sequence length="43" mass="4952">MPSKDKRCALVYHATDYAPILQFKVGLRSLHNWALYLPMFGKA</sequence>
<proteinExistence type="predicted"/>
<dbReference type="AlphaFoldDB" id="A0A655Y2U5"/>
<protein>
    <submittedName>
        <fullName evidence="1">Uncharacterized protein</fullName>
    </submittedName>
</protein>